<dbReference type="AlphaFoldDB" id="A0A816WNF5"/>
<sequence>MVSEELAKRVTSASRWLQNYEIDVVMYIFRERTTPSSISEPL</sequence>
<proteinExistence type="predicted"/>
<accession>A0A816WNF5</accession>
<protein>
    <submittedName>
        <fullName evidence="1">(rape) hypothetical protein</fullName>
    </submittedName>
</protein>
<dbReference type="EMBL" id="HG994357">
    <property type="protein sequence ID" value="CAF2132196.1"/>
    <property type="molecule type" value="Genomic_DNA"/>
</dbReference>
<dbReference type="Proteomes" id="UP001295469">
    <property type="component" value="Chromosome A03"/>
</dbReference>
<gene>
    <name evidence="1" type="ORF">DARMORV10_A03P59490.1</name>
</gene>
<name>A0A816WNF5_BRANA</name>
<evidence type="ECO:0000313" key="1">
    <source>
        <dbReference type="EMBL" id="CAF2132196.1"/>
    </source>
</evidence>
<organism evidence="1">
    <name type="scientific">Brassica napus</name>
    <name type="common">Rape</name>
    <dbReference type="NCBI Taxonomy" id="3708"/>
    <lineage>
        <taxon>Eukaryota</taxon>
        <taxon>Viridiplantae</taxon>
        <taxon>Streptophyta</taxon>
        <taxon>Embryophyta</taxon>
        <taxon>Tracheophyta</taxon>
        <taxon>Spermatophyta</taxon>
        <taxon>Magnoliopsida</taxon>
        <taxon>eudicotyledons</taxon>
        <taxon>Gunneridae</taxon>
        <taxon>Pentapetalae</taxon>
        <taxon>rosids</taxon>
        <taxon>malvids</taxon>
        <taxon>Brassicales</taxon>
        <taxon>Brassicaceae</taxon>
        <taxon>Brassiceae</taxon>
        <taxon>Brassica</taxon>
    </lineage>
</organism>
<reference evidence="1" key="1">
    <citation type="submission" date="2021-01" db="EMBL/GenBank/DDBJ databases">
        <authorList>
            <consortium name="Genoscope - CEA"/>
            <person name="William W."/>
        </authorList>
    </citation>
    <scope>NUCLEOTIDE SEQUENCE</scope>
</reference>